<dbReference type="SUPFAM" id="SSF52047">
    <property type="entry name" value="RNI-like"/>
    <property type="match status" value="1"/>
</dbReference>
<accession>A0A2Z6N1E6</accession>
<evidence type="ECO:0000313" key="4">
    <source>
        <dbReference type="Proteomes" id="UP000242715"/>
    </source>
</evidence>
<dbReference type="Gene3D" id="1.20.1280.50">
    <property type="match status" value="1"/>
</dbReference>
<dbReference type="SMART" id="SM00367">
    <property type="entry name" value="LRR_CC"/>
    <property type="match status" value="4"/>
</dbReference>
<dbReference type="OrthoDB" id="2095648at2759"/>
<proteinExistence type="predicted"/>
<evidence type="ECO:0000313" key="3">
    <source>
        <dbReference type="EMBL" id="GAU35893.1"/>
    </source>
</evidence>
<dbReference type="Proteomes" id="UP000242715">
    <property type="component" value="Unassembled WGS sequence"/>
</dbReference>
<organism evidence="3 4">
    <name type="scientific">Trifolium subterraneum</name>
    <name type="common">Subterranean clover</name>
    <dbReference type="NCBI Taxonomy" id="3900"/>
    <lineage>
        <taxon>Eukaryota</taxon>
        <taxon>Viridiplantae</taxon>
        <taxon>Streptophyta</taxon>
        <taxon>Embryophyta</taxon>
        <taxon>Tracheophyta</taxon>
        <taxon>Spermatophyta</taxon>
        <taxon>Magnoliopsida</taxon>
        <taxon>eudicotyledons</taxon>
        <taxon>Gunneridae</taxon>
        <taxon>Pentapetalae</taxon>
        <taxon>rosids</taxon>
        <taxon>fabids</taxon>
        <taxon>Fabales</taxon>
        <taxon>Fabaceae</taxon>
        <taxon>Papilionoideae</taxon>
        <taxon>50 kb inversion clade</taxon>
        <taxon>NPAAA clade</taxon>
        <taxon>Hologalegina</taxon>
        <taxon>IRL clade</taxon>
        <taxon>Trifolieae</taxon>
        <taxon>Trifolium</taxon>
    </lineage>
</organism>
<evidence type="ECO:0000259" key="2">
    <source>
        <dbReference type="PROSITE" id="PS50181"/>
    </source>
</evidence>
<keyword evidence="4" id="KW-1185">Reference proteome</keyword>
<name>A0A2Z6N1E6_TRISU</name>
<dbReference type="InterPro" id="IPR036047">
    <property type="entry name" value="F-box-like_dom_sf"/>
</dbReference>
<dbReference type="Gene3D" id="3.80.10.10">
    <property type="entry name" value="Ribonuclease Inhibitor"/>
    <property type="match status" value="2"/>
</dbReference>
<reference evidence="4" key="1">
    <citation type="journal article" date="2017" name="Front. Plant Sci.">
        <title>Climate Clever Clovers: New Paradigm to Reduce the Environmental Footprint of Ruminants by Breeding Low Methanogenic Forages Utilizing Haplotype Variation.</title>
        <authorList>
            <person name="Kaur P."/>
            <person name="Appels R."/>
            <person name="Bayer P.E."/>
            <person name="Keeble-Gagnere G."/>
            <person name="Wang J."/>
            <person name="Hirakawa H."/>
            <person name="Shirasawa K."/>
            <person name="Vercoe P."/>
            <person name="Stefanova K."/>
            <person name="Durmic Z."/>
            <person name="Nichols P."/>
            <person name="Revell C."/>
            <person name="Isobe S.N."/>
            <person name="Edwards D."/>
            <person name="Erskine W."/>
        </authorList>
    </citation>
    <scope>NUCLEOTIDE SEQUENCE [LARGE SCALE GENOMIC DNA]</scope>
    <source>
        <strain evidence="4">cv. Daliak</strain>
    </source>
</reference>
<feature type="region of interest" description="Disordered" evidence="1">
    <location>
        <begin position="1"/>
        <end position="21"/>
    </location>
</feature>
<feature type="compositionally biased region" description="Low complexity" evidence="1">
    <location>
        <begin position="10"/>
        <end position="19"/>
    </location>
</feature>
<dbReference type="SUPFAM" id="SSF81383">
    <property type="entry name" value="F-box domain"/>
    <property type="match status" value="1"/>
</dbReference>
<dbReference type="PANTHER" id="PTHR38926:SF65">
    <property type="entry name" value="F-BOX_LRR PROTEIN"/>
    <property type="match status" value="1"/>
</dbReference>
<dbReference type="Pfam" id="PF12937">
    <property type="entry name" value="F-box-like"/>
    <property type="match status" value="1"/>
</dbReference>
<dbReference type="EMBL" id="DF973608">
    <property type="protein sequence ID" value="GAU35893.1"/>
    <property type="molecule type" value="Genomic_DNA"/>
</dbReference>
<dbReference type="AlphaFoldDB" id="A0A2Z6N1E6"/>
<protein>
    <recommendedName>
        <fullName evidence="2">F-box domain-containing protein</fullName>
    </recommendedName>
</protein>
<gene>
    <name evidence="3" type="ORF">TSUD_383850</name>
</gene>
<dbReference type="InterPro" id="IPR006553">
    <property type="entry name" value="Leu-rich_rpt_Cys-con_subtyp"/>
</dbReference>
<evidence type="ECO:0000256" key="1">
    <source>
        <dbReference type="SAM" id="MobiDB-lite"/>
    </source>
</evidence>
<dbReference type="PANTHER" id="PTHR38926">
    <property type="entry name" value="F-BOX DOMAIN CONTAINING PROTEIN, EXPRESSED"/>
    <property type="match status" value="1"/>
</dbReference>
<dbReference type="InterPro" id="IPR032675">
    <property type="entry name" value="LRR_dom_sf"/>
</dbReference>
<dbReference type="CDD" id="cd22164">
    <property type="entry name" value="F-box_AtSKIP19-like"/>
    <property type="match status" value="1"/>
</dbReference>
<feature type="domain" description="F-box" evidence="2">
    <location>
        <begin position="25"/>
        <end position="72"/>
    </location>
</feature>
<dbReference type="InterPro" id="IPR001611">
    <property type="entry name" value="Leu-rich_rpt"/>
</dbReference>
<sequence>MNSLPPPPSSATSSSNSKPVIDSGERNWLDLPRDAILSIFRKLDTIDTLVRAHNVCKTWRKISMDPFLYRTIDMPNLGLPDYTLDLKALCHRAVDYSCGHIMDINIEDFGTDDLLHHIADSASHLRRLRLACCWALSDEALCEVAEKFPHLEEIDISIGNLSDRSLGAIGRCCPQLKTCKFNSEVYRHPHIESNDEAFAIAKTMPGLRHLQLIGNKMTNDGLLAILDGCPLLESLDMRRCLNVNLVGSLGKRCQEQIKCLRLPCDATDDYPFETECDDGSGGGDFSDGILDVDMISDDDYDVYPYGYDELSDGEFSDDNPYGDF</sequence>
<dbReference type="PROSITE" id="PS50181">
    <property type="entry name" value="FBOX"/>
    <property type="match status" value="1"/>
</dbReference>
<dbReference type="InterPro" id="IPR001810">
    <property type="entry name" value="F-box_dom"/>
</dbReference>
<dbReference type="Pfam" id="PF13516">
    <property type="entry name" value="LRR_6"/>
    <property type="match status" value="1"/>
</dbReference>